<dbReference type="InterPro" id="IPR001810">
    <property type="entry name" value="F-box_dom"/>
</dbReference>
<evidence type="ECO:0000259" key="1">
    <source>
        <dbReference type="PROSITE" id="PS50181"/>
    </source>
</evidence>
<dbReference type="Proteomes" id="UP001176961">
    <property type="component" value="Unassembled WGS sequence"/>
</dbReference>
<feature type="domain" description="F-box" evidence="1">
    <location>
        <begin position="2"/>
        <end position="39"/>
    </location>
</feature>
<dbReference type="AlphaFoldDB" id="A0AA36H8U6"/>
<protein>
    <recommendedName>
        <fullName evidence="1">F-box domain-containing protein</fullName>
    </recommendedName>
</protein>
<organism evidence="2 3">
    <name type="scientific">Cylicocyclus nassatus</name>
    <name type="common">Nematode worm</name>
    <dbReference type="NCBI Taxonomy" id="53992"/>
    <lineage>
        <taxon>Eukaryota</taxon>
        <taxon>Metazoa</taxon>
        <taxon>Ecdysozoa</taxon>
        <taxon>Nematoda</taxon>
        <taxon>Chromadorea</taxon>
        <taxon>Rhabditida</taxon>
        <taxon>Rhabditina</taxon>
        <taxon>Rhabditomorpha</taxon>
        <taxon>Strongyloidea</taxon>
        <taxon>Strongylidae</taxon>
        <taxon>Cylicocyclus</taxon>
    </lineage>
</organism>
<dbReference type="EMBL" id="CATQJL010000316">
    <property type="protein sequence ID" value="CAJ0605880.1"/>
    <property type="molecule type" value="Genomic_DNA"/>
</dbReference>
<accession>A0AA36H8U6</accession>
<name>A0AA36H8U6_CYLNA</name>
<proteinExistence type="predicted"/>
<evidence type="ECO:0000313" key="2">
    <source>
        <dbReference type="EMBL" id="CAJ0605880.1"/>
    </source>
</evidence>
<comment type="caution">
    <text evidence="2">The sequence shown here is derived from an EMBL/GenBank/DDBJ whole genome shotgun (WGS) entry which is preliminary data.</text>
</comment>
<keyword evidence="3" id="KW-1185">Reference proteome</keyword>
<dbReference type="PROSITE" id="PS50181">
    <property type="entry name" value="FBOX"/>
    <property type="match status" value="1"/>
</dbReference>
<evidence type="ECO:0000313" key="3">
    <source>
        <dbReference type="Proteomes" id="UP001176961"/>
    </source>
</evidence>
<sequence>MPVGLNDLPIELLVKITDYLTVKSCLELAKVTPRLSDAVALSLKNTNCHIQGYWRGRDPKFEIIFERLGDEVMLARNVASSILSRQMY</sequence>
<reference evidence="2" key="1">
    <citation type="submission" date="2023-07" db="EMBL/GenBank/DDBJ databases">
        <authorList>
            <consortium name="CYATHOMIX"/>
        </authorList>
    </citation>
    <scope>NUCLEOTIDE SEQUENCE</scope>
    <source>
        <strain evidence="2">N/A</strain>
    </source>
</reference>
<gene>
    <name evidence="2" type="ORF">CYNAS_LOCUS17863</name>
</gene>